<proteinExistence type="predicted"/>
<evidence type="ECO:0000256" key="1">
    <source>
        <dbReference type="ARBA" id="ARBA00022527"/>
    </source>
</evidence>
<sequence length="150" mass="15601">MGPPYSGHSGHSGLTGLTCEEARRIARGVLCAHGVVGRDIDAALLVVTELVANARRHAGGTIAFRVRCLPPRAVVEVADADPCFPVDRPSPASVPGRFGWQMVKHLAEHLEVQAGGPGGTGKTITAVLDARAAGQEAAQPSRGRQDAGRR</sequence>
<dbReference type="OrthoDB" id="5184679at2"/>
<dbReference type="PANTHER" id="PTHR35526">
    <property type="entry name" value="ANTI-SIGMA-F FACTOR RSBW-RELATED"/>
    <property type="match status" value="1"/>
</dbReference>
<dbReference type="AlphaFoldDB" id="A0A344U1W6"/>
<dbReference type="InterPro" id="IPR050267">
    <property type="entry name" value="Anti-sigma-factor_SerPK"/>
</dbReference>
<dbReference type="InterPro" id="IPR036890">
    <property type="entry name" value="HATPase_C_sf"/>
</dbReference>
<dbReference type="EMBL" id="CP030862">
    <property type="protein sequence ID" value="AXE24887.1"/>
    <property type="molecule type" value="Genomic_DNA"/>
</dbReference>
<evidence type="ECO:0000313" key="3">
    <source>
        <dbReference type="EMBL" id="AXE24887.1"/>
    </source>
</evidence>
<dbReference type="GO" id="GO:0004674">
    <property type="term" value="F:protein serine/threonine kinase activity"/>
    <property type="evidence" value="ECO:0007669"/>
    <property type="project" value="UniProtKB-KW"/>
</dbReference>
<dbReference type="Gene3D" id="3.30.565.10">
    <property type="entry name" value="Histidine kinase-like ATPase, C-terminal domain"/>
    <property type="match status" value="1"/>
</dbReference>
<reference evidence="3 4" key="1">
    <citation type="submission" date="2018-01" db="EMBL/GenBank/DDBJ databases">
        <title>Draft genome Sequence of streptomyces globosus LZH-48.</title>
        <authorList>
            <person name="Ran K."/>
            <person name="Li Z."/>
            <person name="Wei S."/>
            <person name="Dong R."/>
        </authorList>
    </citation>
    <scope>NUCLEOTIDE SEQUENCE [LARGE SCALE GENOMIC DNA]</scope>
    <source>
        <strain evidence="3 4">LZH-48</strain>
    </source>
</reference>
<dbReference type="Pfam" id="PF13581">
    <property type="entry name" value="HATPase_c_2"/>
    <property type="match status" value="1"/>
</dbReference>
<evidence type="ECO:0000259" key="2">
    <source>
        <dbReference type="Pfam" id="PF13581"/>
    </source>
</evidence>
<keyword evidence="4" id="KW-1185">Reference proteome</keyword>
<keyword evidence="3" id="KW-0067">ATP-binding</keyword>
<dbReference type="Proteomes" id="UP000252004">
    <property type="component" value="Chromosome"/>
</dbReference>
<feature type="domain" description="Histidine kinase/HSP90-like ATPase" evidence="2">
    <location>
        <begin position="20"/>
        <end position="124"/>
    </location>
</feature>
<keyword evidence="1" id="KW-0808">Transferase</keyword>
<organism evidence="3 4">
    <name type="scientific">Streptomyces globosus</name>
    <dbReference type="NCBI Taxonomy" id="68209"/>
    <lineage>
        <taxon>Bacteria</taxon>
        <taxon>Bacillati</taxon>
        <taxon>Actinomycetota</taxon>
        <taxon>Actinomycetes</taxon>
        <taxon>Kitasatosporales</taxon>
        <taxon>Streptomycetaceae</taxon>
        <taxon>Streptomyces</taxon>
    </lineage>
</organism>
<evidence type="ECO:0000313" key="4">
    <source>
        <dbReference type="Proteomes" id="UP000252004"/>
    </source>
</evidence>
<gene>
    <name evidence="3" type="ORF">C0216_16785</name>
</gene>
<keyword evidence="3" id="KW-0547">Nucleotide-binding</keyword>
<dbReference type="GO" id="GO:0005524">
    <property type="term" value="F:ATP binding"/>
    <property type="evidence" value="ECO:0007669"/>
    <property type="project" value="UniProtKB-KW"/>
</dbReference>
<dbReference type="CDD" id="cd16936">
    <property type="entry name" value="HATPase_RsbW-like"/>
    <property type="match status" value="1"/>
</dbReference>
<keyword evidence="1" id="KW-0723">Serine/threonine-protein kinase</keyword>
<dbReference type="InterPro" id="IPR003594">
    <property type="entry name" value="HATPase_dom"/>
</dbReference>
<dbReference type="KEGG" id="sgz:C0216_16785"/>
<dbReference type="SUPFAM" id="SSF55874">
    <property type="entry name" value="ATPase domain of HSP90 chaperone/DNA topoisomerase II/histidine kinase"/>
    <property type="match status" value="1"/>
</dbReference>
<protein>
    <submittedName>
        <fullName evidence="3">ATP-binding protein</fullName>
    </submittedName>
</protein>
<dbReference type="PANTHER" id="PTHR35526:SF3">
    <property type="entry name" value="ANTI-SIGMA-F FACTOR RSBW"/>
    <property type="match status" value="1"/>
</dbReference>
<keyword evidence="1" id="KW-0418">Kinase</keyword>
<dbReference type="RefSeq" id="WP_114056076.1">
    <property type="nucleotide sequence ID" value="NZ_CP030862.1"/>
</dbReference>
<name>A0A344U1W6_9ACTN</name>
<accession>A0A344U1W6</accession>